<dbReference type="SUPFAM" id="SSF53850">
    <property type="entry name" value="Periplasmic binding protein-like II"/>
    <property type="match status" value="1"/>
</dbReference>
<dbReference type="EMBL" id="SMKO01000179">
    <property type="protein sequence ID" value="TDC94274.1"/>
    <property type="molecule type" value="Genomic_DNA"/>
</dbReference>
<dbReference type="Proteomes" id="UP000295258">
    <property type="component" value="Unassembled WGS sequence"/>
</dbReference>
<organism evidence="1 2">
    <name type="scientific">Nonomuraea deserti</name>
    <dbReference type="NCBI Taxonomy" id="1848322"/>
    <lineage>
        <taxon>Bacteria</taxon>
        <taxon>Bacillati</taxon>
        <taxon>Actinomycetota</taxon>
        <taxon>Actinomycetes</taxon>
        <taxon>Streptosporangiales</taxon>
        <taxon>Streptosporangiaceae</taxon>
        <taxon>Nonomuraea</taxon>
    </lineage>
</organism>
<keyword evidence="2" id="KW-1185">Reference proteome</keyword>
<dbReference type="Gene3D" id="3.10.105.10">
    <property type="entry name" value="Dipeptide-binding Protein, Domain 3"/>
    <property type="match status" value="1"/>
</dbReference>
<protein>
    <submittedName>
        <fullName evidence="1">Uncharacterized protein</fullName>
    </submittedName>
</protein>
<reference evidence="1 2" key="1">
    <citation type="submission" date="2019-03" db="EMBL/GenBank/DDBJ databases">
        <title>Draft genome sequences of novel Actinobacteria.</title>
        <authorList>
            <person name="Sahin N."/>
            <person name="Ay H."/>
            <person name="Saygin H."/>
        </authorList>
    </citation>
    <scope>NUCLEOTIDE SEQUENCE [LARGE SCALE GENOMIC DNA]</scope>
    <source>
        <strain evidence="1 2">KC310</strain>
    </source>
</reference>
<dbReference type="AlphaFoldDB" id="A0A4R4UYB9"/>
<dbReference type="Gene3D" id="3.40.190.10">
    <property type="entry name" value="Periplasmic binding protein-like II"/>
    <property type="match status" value="1"/>
</dbReference>
<comment type="caution">
    <text evidence="1">The sequence shown here is derived from an EMBL/GenBank/DDBJ whole genome shotgun (WGS) entry which is preliminary data.</text>
</comment>
<evidence type="ECO:0000313" key="2">
    <source>
        <dbReference type="Proteomes" id="UP000295258"/>
    </source>
</evidence>
<dbReference type="RefSeq" id="WP_132603926.1">
    <property type="nucleotide sequence ID" value="NZ_SMKO01000179.1"/>
</dbReference>
<sequence>MIADSREINEKDNSINVSVRVKEIDTLMDQVRTELDPASRPDLWTRVEQRLAEEAVLVPLAWRTPLLLRGVRAANVHVSPVYGNYDLVTMGLA</sequence>
<proteinExistence type="predicted"/>
<gene>
    <name evidence="1" type="ORF">E1292_40015</name>
</gene>
<evidence type="ECO:0000313" key="1">
    <source>
        <dbReference type="EMBL" id="TDC94274.1"/>
    </source>
</evidence>
<accession>A0A4R4UYB9</accession>
<name>A0A4R4UYB9_9ACTN</name>